<sequence>MTKKTALRVSSLAFGLFLWATLFIPVASAACSITSPSTPISLGTVSAFNINNAPLSSSGAGGMGCSGLSVGILSENTLTGKILTSSGQFNLVNEQNANYKIPYGLYADKNYQYPFTLSNTINYGSSGLNLLSLIFVSSGFNVTLYARTFANAATPVPAGTYSDTLTVRWTYHMCTALLCLGYEDGNDISTIKVTVVVTKDCKIDSAQNIAFAPSALVDGFTPVTPTVALTCSLNTPYTAYINNGTYYSAPWRRMKKSNAESYLQYNLYAPNDSTVWSNSTPLSGSGTGYSQTLSYSARINPNQPAAPAGSYSDTLMFVVEY</sequence>
<dbReference type="AlphaFoldDB" id="A0AAV5MXA2"/>
<dbReference type="RefSeq" id="WP_051155832.1">
    <property type="nucleotide sequence ID" value="NZ_BRLH01000001.1"/>
</dbReference>
<dbReference type="PROSITE" id="PS51257">
    <property type="entry name" value="PROKAR_LIPOPROTEIN"/>
    <property type="match status" value="1"/>
</dbReference>
<accession>A0AAV5MXA2</accession>
<feature type="domain" description="Spore coat protein U/FanG" evidence="1">
    <location>
        <begin position="189"/>
        <end position="315"/>
    </location>
</feature>
<reference evidence="2" key="1">
    <citation type="submission" date="2022-06" db="EMBL/GenBank/DDBJ databases">
        <title>Draft genome sequences of Leminorella grimontii str. JCM5902.</title>
        <authorList>
            <person name="Wakabayashi Y."/>
            <person name="Kojima K."/>
        </authorList>
    </citation>
    <scope>NUCLEOTIDE SEQUENCE</scope>
    <source>
        <strain evidence="2">JCM 5902</strain>
    </source>
</reference>
<proteinExistence type="predicted"/>
<organism evidence="2 3">
    <name type="scientific">Leminorella grimontii</name>
    <dbReference type="NCBI Taxonomy" id="82981"/>
    <lineage>
        <taxon>Bacteria</taxon>
        <taxon>Pseudomonadati</taxon>
        <taxon>Pseudomonadota</taxon>
        <taxon>Gammaproteobacteria</taxon>
        <taxon>Enterobacterales</taxon>
        <taxon>Budviciaceae</taxon>
        <taxon>Leminorella</taxon>
    </lineage>
</organism>
<evidence type="ECO:0000259" key="1">
    <source>
        <dbReference type="Pfam" id="PF05229"/>
    </source>
</evidence>
<dbReference type="PANTHER" id="PTHR37089">
    <property type="entry name" value="PROTEIN U-RELATED"/>
    <property type="match status" value="1"/>
</dbReference>
<dbReference type="Proteomes" id="UP001058124">
    <property type="component" value="Unassembled WGS sequence"/>
</dbReference>
<feature type="domain" description="Spore coat protein U/FanG" evidence="1">
    <location>
        <begin position="26"/>
        <end position="167"/>
    </location>
</feature>
<name>A0AAV5MXA2_9GAMM</name>
<evidence type="ECO:0000313" key="3">
    <source>
        <dbReference type="Proteomes" id="UP001058124"/>
    </source>
</evidence>
<evidence type="ECO:0000313" key="2">
    <source>
        <dbReference type="EMBL" id="GKX53945.1"/>
    </source>
</evidence>
<dbReference type="InterPro" id="IPR007893">
    <property type="entry name" value="Spore_coat_U/FanG"/>
</dbReference>
<dbReference type="EMBL" id="BRLH01000001">
    <property type="protein sequence ID" value="GKX53945.1"/>
    <property type="molecule type" value="Genomic_DNA"/>
</dbReference>
<gene>
    <name evidence="2" type="ORF">SOASR030_00570</name>
</gene>
<comment type="caution">
    <text evidence="2">The sequence shown here is derived from an EMBL/GenBank/DDBJ whole genome shotgun (WGS) entry which is preliminary data.</text>
</comment>
<dbReference type="InterPro" id="IPR053167">
    <property type="entry name" value="Spore_coat_component"/>
</dbReference>
<protein>
    <recommendedName>
        <fullName evidence="1">Spore coat protein U/FanG domain-containing protein</fullName>
    </recommendedName>
</protein>
<dbReference type="Pfam" id="PF05229">
    <property type="entry name" value="SCPU"/>
    <property type="match status" value="2"/>
</dbReference>
<keyword evidence="3" id="KW-1185">Reference proteome</keyword>
<dbReference type="SMART" id="SM00972">
    <property type="entry name" value="SCPU"/>
    <property type="match status" value="2"/>
</dbReference>
<dbReference type="PANTHER" id="PTHR37089:SF1">
    <property type="entry name" value="MEMBRANE PROTEIN"/>
    <property type="match status" value="1"/>
</dbReference>